<reference evidence="5 6" key="1">
    <citation type="submission" date="2018-10" db="EMBL/GenBank/DDBJ databases">
        <title>Genomic Encyclopedia of Type Strains, Phase IV (KMG-IV): sequencing the most valuable type-strain genomes for metagenomic binning, comparative biology and taxonomic classification.</title>
        <authorList>
            <person name="Goeker M."/>
        </authorList>
    </citation>
    <scope>NUCLEOTIDE SEQUENCE [LARGE SCALE GENOMIC DNA]</scope>
    <source>
        <strain evidence="5 6">DSM 4734</strain>
    </source>
</reference>
<evidence type="ECO:0000256" key="3">
    <source>
        <dbReference type="ARBA" id="ARBA00022801"/>
    </source>
</evidence>
<evidence type="ECO:0000313" key="6">
    <source>
        <dbReference type="Proteomes" id="UP000273675"/>
    </source>
</evidence>
<keyword evidence="2" id="KW-0732">Signal</keyword>
<dbReference type="GO" id="GO:0052689">
    <property type="term" value="F:carboxylic ester hydrolase activity"/>
    <property type="evidence" value="ECO:0007669"/>
    <property type="project" value="UniProtKB-KW"/>
</dbReference>
<evidence type="ECO:0000256" key="2">
    <source>
        <dbReference type="ARBA" id="ARBA00022729"/>
    </source>
</evidence>
<dbReference type="SUPFAM" id="SSF53474">
    <property type="entry name" value="alpha/beta-Hydrolases"/>
    <property type="match status" value="1"/>
</dbReference>
<accession>A0A495DD97</accession>
<dbReference type="EMBL" id="RBIM01000003">
    <property type="protein sequence ID" value="RKR00298.1"/>
    <property type="molecule type" value="Genomic_DNA"/>
</dbReference>
<keyword evidence="1" id="KW-0719">Serine esterase</keyword>
<dbReference type="RefSeq" id="WP_121210625.1">
    <property type="nucleotide sequence ID" value="NZ_RBIM01000003.1"/>
</dbReference>
<gene>
    <name evidence="5" type="ORF">C7435_1503</name>
</gene>
<dbReference type="OrthoDB" id="217645at2"/>
<proteinExistence type="predicted"/>
<sequence>MIRAFLFLVGITLPLMLVGCVSMVLPRVSPETAGPPAVPALQSDDLTREGWEAGRDDLLARFEAEVYGAWPGDAPVHVTERREIEVDAFGGRGRIEEWDVAMGSLQTRLVVVLPLAASEPVPVVVMQTFCGTRTAFGGRTDLSAPTNPSARECGSGGGWQNQLMSMIFGRYIASPPFEQILDRGYALAFQHPGEIVPDNPAGAAPALDALMPGRESGAIIAWAWGYARAIDALESDPRFDPERMAVWGHSRNAKSALVAAAFDPRIDLVLAHQGGTGGTTLTRSHAGESVAQITETYPYWFNETYAGYAGNEAAIPVDQHQLIALMAPRPLLISGGWRDAWSDPQGSFRAAQAASPVYQLYGSDGLRQSRLGGFEPGADIAAFMRRGLHGVQPSDWDAFLEFLDAHFHHSQ</sequence>
<dbReference type="PROSITE" id="PS51257">
    <property type="entry name" value="PROKAR_LIPOPROTEIN"/>
    <property type="match status" value="1"/>
</dbReference>
<dbReference type="InterPro" id="IPR029058">
    <property type="entry name" value="AB_hydrolase_fold"/>
</dbReference>
<keyword evidence="3" id="KW-0378">Hydrolase</keyword>
<feature type="domain" description="4-O-methyl-glucuronoyl methylesterase-like" evidence="4">
    <location>
        <begin position="214"/>
        <end position="362"/>
    </location>
</feature>
<dbReference type="Proteomes" id="UP000273675">
    <property type="component" value="Unassembled WGS sequence"/>
</dbReference>
<protein>
    <recommendedName>
        <fullName evidence="4">4-O-methyl-glucuronoyl methylesterase-like domain-containing protein</fullName>
    </recommendedName>
</protein>
<comment type="caution">
    <text evidence="5">The sequence shown here is derived from an EMBL/GenBank/DDBJ whole genome shotgun (WGS) entry which is preliminary data.</text>
</comment>
<organism evidence="5 6">
    <name type="scientific">Maricaulis maris</name>
    <dbReference type="NCBI Taxonomy" id="74318"/>
    <lineage>
        <taxon>Bacteria</taxon>
        <taxon>Pseudomonadati</taxon>
        <taxon>Pseudomonadota</taxon>
        <taxon>Alphaproteobacteria</taxon>
        <taxon>Maricaulales</taxon>
        <taxon>Maricaulaceae</taxon>
        <taxon>Maricaulis</taxon>
    </lineage>
</organism>
<evidence type="ECO:0000259" key="4">
    <source>
        <dbReference type="Pfam" id="PF22244"/>
    </source>
</evidence>
<evidence type="ECO:0000256" key="1">
    <source>
        <dbReference type="ARBA" id="ARBA00022487"/>
    </source>
</evidence>
<evidence type="ECO:0000313" key="5">
    <source>
        <dbReference type="EMBL" id="RKR00298.1"/>
    </source>
</evidence>
<name>A0A495DD97_9PROT</name>
<dbReference type="AlphaFoldDB" id="A0A495DD97"/>
<dbReference type="Gene3D" id="3.40.50.1820">
    <property type="entry name" value="alpha/beta hydrolase"/>
    <property type="match status" value="1"/>
</dbReference>
<dbReference type="Pfam" id="PF22244">
    <property type="entry name" value="GCE_fung"/>
    <property type="match status" value="1"/>
</dbReference>
<dbReference type="InterPro" id="IPR054579">
    <property type="entry name" value="GCE-like_dom"/>
</dbReference>